<dbReference type="Proteomes" id="UP000398389">
    <property type="component" value="Unassembled WGS sequence"/>
</dbReference>
<evidence type="ECO:0000259" key="3">
    <source>
        <dbReference type="Pfam" id="PF01398"/>
    </source>
</evidence>
<dbReference type="Pfam" id="PF01398">
    <property type="entry name" value="JAB"/>
    <property type="match status" value="1"/>
</dbReference>
<dbReference type="InterPro" id="IPR000555">
    <property type="entry name" value="JAMM/MPN+_dom"/>
</dbReference>
<feature type="domain" description="JAB1/MPN/MOV34 metalloenzyme" evidence="3">
    <location>
        <begin position="22"/>
        <end position="126"/>
    </location>
</feature>
<dbReference type="PANTHER" id="PTHR10540">
    <property type="entry name" value="EUKARYOTIC TRANSLATION INITIATION FACTOR 3 SUBUNIT F-RELATED"/>
    <property type="match status" value="1"/>
</dbReference>
<gene>
    <name evidence="5" type="ORF">SAPINGB_P001218</name>
</gene>
<dbReference type="RefSeq" id="XP_031851832.1">
    <property type="nucleotide sequence ID" value="XM_031995941.1"/>
</dbReference>
<name>A0A5E8B6E5_9ASCO</name>
<dbReference type="InterPro" id="IPR024969">
    <property type="entry name" value="EIF3F/CSN6-like_C"/>
</dbReference>
<evidence type="ECO:0000259" key="4">
    <source>
        <dbReference type="Pfam" id="PF13012"/>
    </source>
</evidence>
<dbReference type="GO" id="GO:0008237">
    <property type="term" value="F:metallopeptidase activity"/>
    <property type="evidence" value="ECO:0007669"/>
    <property type="project" value="InterPro"/>
</dbReference>
<dbReference type="GeneID" id="43580041"/>
<comment type="similarity">
    <text evidence="1">Belongs to the peptidase M67A family. CSN6 subfamily.</text>
</comment>
<feature type="domain" description="EIF3F/CSN6-like C-terminal" evidence="4">
    <location>
        <begin position="239"/>
        <end position="360"/>
    </location>
</feature>
<dbReference type="GO" id="GO:0008180">
    <property type="term" value="C:COP9 signalosome"/>
    <property type="evidence" value="ECO:0007669"/>
    <property type="project" value="TreeGrafter"/>
</dbReference>
<protein>
    <recommendedName>
        <fullName evidence="7">JAB1/MPN/MOV34 metalloenzyme domain-containing protein</fullName>
    </recommendedName>
</protein>
<evidence type="ECO:0008006" key="7">
    <source>
        <dbReference type="Google" id="ProtNLM"/>
    </source>
</evidence>
<dbReference type="Pfam" id="PF13012">
    <property type="entry name" value="MitMem_reg"/>
    <property type="match status" value="1"/>
</dbReference>
<reference evidence="5 6" key="1">
    <citation type="submission" date="2019-09" db="EMBL/GenBank/DDBJ databases">
        <authorList>
            <person name="Brejova B."/>
        </authorList>
    </citation>
    <scope>NUCLEOTIDE SEQUENCE [LARGE SCALE GENOMIC DNA]</scope>
</reference>
<evidence type="ECO:0000313" key="6">
    <source>
        <dbReference type="Proteomes" id="UP000398389"/>
    </source>
</evidence>
<organism evidence="5 6">
    <name type="scientific">Magnusiomyces paraingens</name>
    <dbReference type="NCBI Taxonomy" id="2606893"/>
    <lineage>
        <taxon>Eukaryota</taxon>
        <taxon>Fungi</taxon>
        <taxon>Dikarya</taxon>
        <taxon>Ascomycota</taxon>
        <taxon>Saccharomycotina</taxon>
        <taxon>Dipodascomycetes</taxon>
        <taxon>Dipodascales</taxon>
        <taxon>Dipodascaceae</taxon>
        <taxon>Magnusiomyces</taxon>
    </lineage>
</organism>
<feature type="region of interest" description="Disordered" evidence="2">
    <location>
        <begin position="145"/>
        <end position="208"/>
    </location>
</feature>
<dbReference type="PANTHER" id="PTHR10540:SF8">
    <property type="entry name" value="COP9 SIGNALOSOME COMPLEX SUBUNIT 6"/>
    <property type="match status" value="1"/>
</dbReference>
<feature type="compositionally biased region" description="Acidic residues" evidence="2">
    <location>
        <begin position="189"/>
        <end position="206"/>
    </location>
</feature>
<dbReference type="EMBL" id="CABVLU010000001">
    <property type="protein sequence ID" value="VVT46447.1"/>
    <property type="molecule type" value="Genomic_DNA"/>
</dbReference>
<dbReference type="Gene3D" id="3.40.140.10">
    <property type="entry name" value="Cytidine Deaminase, domain 2"/>
    <property type="match status" value="1"/>
</dbReference>
<dbReference type="OrthoDB" id="4087385at2759"/>
<sequence>MTTSVEYYKPLETVSQGVKFHSQQAFVLHPLPLLNISDYYTRSKTLSKPLVGGLLGFRNYKQITAFVSFELLLNDDNKVDENYLKRKLDLYIQTFPHYELVAWFHVLPKGLMQPVQLSQTIHEQLADILGTNPALLIVGPQDIATHDRKSDTSSKSLPEEPGILSSKSKKNRRRHSQISTDGDLKMEELGDDDSSDLNNDTEESQFDTDLPLAAFEAITKDRRLEFLSMGQVQIETSQAERIAVDDIVKGAKDSDSIDLSDSLSNQQGAIRMLHQRLRVVRDYILTVQAALQQQEAISKGLQPPLAVARELNSTDYQLIRQINAFVSELTRQQESGLDSVIQKQERDVVMAALLATVTKAEFTKLDTNTVWASYRSFSGHVPNNNDGFKP</sequence>
<keyword evidence="6" id="KW-1185">Reference proteome</keyword>
<proteinExistence type="inferred from homology"/>
<accession>A0A5E8B6E5</accession>
<feature type="compositionally biased region" description="Basic residues" evidence="2">
    <location>
        <begin position="167"/>
        <end position="176"/>
    </location>
</feature>
<dbReference type="AlphaFoldDB" id="A0A5E8B6E5"/>
<evidence type="ECO:0000256" key="1">
    <source>
        <dbReference type="ARBA" id="ARBA00010893"/>
    </source>
</evidence>
<evidence type="ECO:0000313" key="5">
    <source>
        <dbReference type="EMBL" id="VVT46447.1"/>
    </source>
</evidence>
<evidence type="ECO:0000256" key="2">
    <source>
        <dbReference type="SAM" id="MobiDB-lite"/>
    </source>
</evidence>